<sequence length="176" mass="19954">MRFLEVPVRMPAEHIKACVRSHTLGGCERIRYELGELIQDERETSPVSDFWRLAEQAPLPDDQPQSRPSNEPDQAPQERRKRPRCLAEEMLEEFTKRIREDQPSRPASSTFPSPYDIGALNDHSAYYNALHLSSSFIIAIQMKGPYCLLSNNLLSSSSCILASILNCAFSSIMRAI</sequence>
<feature type="region of interest" description="Disordered" evidence="1">
    <location>
        <begin position="57"/>
        <end position="84"/>
    </location>
</feature>
<evidence type="ECO:0000256" key="1">
    <source>
        <dbReference type="SAM" id="MobiDB-lite"/>
    </source>
</evidence>
<keyword evidence="3" id="KW-1185">Reference proteome</keyword>
<evidence type="ECO:0000313" key="4">
    <source>
        <dbReference type="WBParaSite" id="TCNE_0001377801-mRNA-1"/>
    </source>
</evidence>
<dbReference type="AlphaFoldDB" id="A0A183UZ58"/>
<organism evidence="3 4">
    <name type="scientific">Toxocara canis</name>
    <name type="common">Canine roundworm</name>
    <dbReference type="NCBI Taxonomy" id="6265"/>
    <lineage>
        <taxon>Eukaryota</taxon>
        <taxon>Metazoa</taxon>
        <taxon>Ecdysozoa</taxon>
        <taxon>Nematoda</taxon>
        <taxon>Chromadorea</taxon>
        <taxon>Rhabditida</taxon>
        <taxon>Spirurina</taxon>
        <taxon>Ascaridomorpha</taxon>
        <taxon>Ascaridoidea</taxon>
        <taxon>Toxocaridae</taxon>
        <taxon>Toxocara</taxon>
    </lineage>
</organism>
<reference evidence="4" key="1">
    <citation type="submission" date="2016-06" db="UniProtKB">
        <authorList>
            <consortium name="WormBaseParasite"/>
        </authorList>
    </citation>
    <scope>IDENTIFICATION</scope>
</reference>
<proteinExistence type="predicted"/>
<reference evidence="2 3" key="2">
    <citation type="submission" date="2018-11" db="EMBL/GenBank/DDBJ databases">
        <authorList>
            <consortium name="Pathogen Informatics"/>
        </authorList>
    </citation>
    <scope>NUCLEOTIDE SEQUENCE [LARGE SCALE GENOMIC DNA]</scope>
</reference>
<evidence type="ECO:0000313" key="2">
    <source>
        <dbReference type="EMBL" id="VDM45099.1"/>
    </source>
</evidence>
<evidence type="ECO:0000313" key="3">
    <source>
        <dbReference type="Proteomes" id="UP000050794"/>
    </source>
</evidence>
<feature type="compositionally biased region" description="Polar residues" evidence="1">
    <location>
        <begin position="63"/>
        <end position="72"/>
    </location>
</feature>
<dbReference type="WBParaSite" id="TCNE_0001377801-mRNA-1">
    <property type="protein sequence ID" value="TCNE_0001377801-mRNA-1"/>
    <property type="gene ID" value="TCNE_0001377801"/>
</dbReference>
<name>A0A183UZ58_TOXCA</name>
<dbReference type="EMBL" id="UYWY01021891">
    <property type="protein sequence ID" value="VDM45099.1"/>
    <property type="molecule type" value="Genomic_DNA"/>
</dbReference>
<gene>
    <name evidence="2" type="ORF">TCNE_LOCUS13778</name>
</gene>
<protein>
    <submittedName>
        <fullName evidence="2 4">Uncharacterized protein</fullName>
    </submittedName>
</protein>
<accession>A0A183UZ58</accession>
<dbReference type="Proteomes" id="UP000050794">
    <property type="component" value="Unassembled WGS sequence"/>
</dbReference>